<name>A0A1X0QGC0_9MICR</name>
<protein>
    <submittedName>
        <fullName evidence="1">Uncharacterized protein</fullName>
    </submittedName>
</protein>
<evidence type="ECO:0000313" key="2">
    <source>
        <dbReference type="Proteomes" id="UP000192501"/>
    </source>
</evidence>
<dbReference type="EMBL" id="LTAI01000429">
    <property type="protein sequence ID" value="ORD98816.1"/>
    <property type="molecule type" value="Genomic_DNA"/>
</dbReference>
<evidence type="ECO:0000313" key="1">
    <source>
        <dbReference type="EMBL" id="ORD98816.1"/>
    </source>
</evidence>
<gene>
    <name evidence="1" type="ORF">A0H76_1887</name>
</gene>
<organism evidence="1 2">
    <name type="scientific">Hepatospora eriocheir</name>
    <dbReference type="NCBI Taxonomy" id="1081669"/>
    <lineage>
        <taxon>Eukaryota</taxon>
        <taxon>Fungi</taxon>
        <taxon>Fungi incertae sedis</taxon>
        <taxon>Microsporidia</taxon>
        <taxon>Hepatosporidae</taxon>
        <taxon>Hepatospora</taxon>
    </lineage>
</organism>
<reference evidence="1 2" key="1">
    <citation type="journal article" date="2017" name="Environ. Microbiol.">
        <title>Decay of the glycolytic pathway and adaptation to intranuclear parasitism within Enterocytozoonidae microsporidia.</title>
        <authorList>
            <person name="Wiredu Boakye D."/>
            <person name="Jaroenlak P."/>
            <person name="Prachumwat A."/>
            <person name="Williams T.A."/>
            <person name="Bateman K.S."/>
            <person name="Itsathitphaisarn O."/>
            <person name="Sritunyalucksana K."/>
            <person name="Paszkiewicz K.H."/>
            <person name="Moore K.A."/>
            <person name="Stentiford G.D."/>
            <person name="Williams B.A."/>
        </authorList>
    </citation>
    <scope>NUCLEOTIDE SEQUENCE [LARGE SCALE GENOMIC DNA]</scope>
    <source>
        <strain evidence="2">canceri</strain>
    </source>
</reference>
<dbReference type="VEuPathDB" id="MicrosporidiaDB:HERIO_1570"/>
<dbReference type="VEuPathDB" id="MicrosporidiaDB:A0H76_1887"/>
<dbReference type="Proteomes" id="UP000192501">
    <property type="component" value="Unassembled WGS sequence"/>
</dbReference>
<comment type="caution">
    <text evidence="1">The sequence shown here is derived from an EMBL/GenBank/DDBJ whole genome shotgun (WGS) entry which is preliminary data.</text>
</comment>
<sequence>MYKYLFKHKQKYHKGKQPIRECGIFELIDCLFTPVKITLQVISYRTANTLLSIIEQVCTSGTIIHND</sequence>
<proteinExistence type="predicted"/>
<dbReference type="AlphaFoldDB" id="A0A1X0QGC0"/>
<accession>A0A1X0QGC0</accession>